<keyword evidence="5 7" id="KW-1133">Transmembrane helix</keyword>
<dbReference type="UniPathway" id="UPA00664"/>
<dbReference type="HAMAP" id="MF_01147">
    <property type="entry name" value="Lgt"/>
    <property type="match status" value="1"/>
</dbReference>
<evidence type="ECO:0000256" key="6">
    <source>
        <dbReference type="ARBA" id="ARBA00023136"/>
    </source>
</evidence>
<dbReference type="Proteomes" id="UP000320623">
    <property type="component" value="Unassembled WGS sequence"/>
</dbReference>
<evidence type="ECO:0000256" key="1">
    <source>
        <dbReference type="ARBA" id="ARBA00007150"/>
    </source>
</evidence>
<organism evidence="8 9">
    <name type="scientific">Candidatus Thermokryptus mobilis</name>
    <dbReference type="NCBI Taxonomy" id="1643428"/>
    <lineage>
        <taxon>Bacteria</taxon>
        <taxon>Pseudomonadati</taxon>
        <taxon>Candidatus Kryptoniota</taxon>
        <taxon>Candidatus Thermokryptus</taxon>
    </lineage>
</organism>
<dbReference type="GO" id="GO:0042158">
    <property type="term" value="P:lipoprotein biosynthetic process"/>
    <property type="evidence" value="ECO:0007669"/>
    <property type="project" value="UniProtKB-UniRule"/>
</dbReference>
<dbReference type="OrthoDB" id="871140at2"/>
<dbReference type="EC" id="2.5.1.145" evidence="7"/>
<dbReference type="PANTHER" id="PTHR30589">
    <property type="entry name" value="PROLIPOPROTEIN DIACYLGLYCERYL TRANSFERASE"/>
    <property type="match status" value="1"/>
</dbReference>
<sequence>MRPILFQIGPIPIYSYGLMMAIAFLVADFLVSREFKRLRFNINYANEMVVLAVVSGIIGAKILYLLENFSDFIKSPLEMIFSAGGLTWYGGFILAFIVLFVYVIRKKLPVLKVLDAIAPAVALGYGIGRIGCHLSGDGDYGIPTSLPWGTIYANGTLKPTYALREYFERFPELAEKYNYHILSSKIVGEDKFGFITEFDKTIRLHPTPIYEFLIMLLIFILLYFFRNRVKYSGELFGIYLVLSSIERFTIEFLRLNPPLILGLTEAQVISIFLLLVGVFLIKKVRGKKWSF</sequence>
<evidence type="ECO:0000313" key="9">
    <source>
        <dbReference type="Proteomes" id="UP000320623"/>
    </source>
</evidence>
<name>A0A0S4N2A1_9BACT</name>
<keyword evidence="3 7" id="KW-0808">Transferase</keyword>
<accession>A0A0S4N2A1</accession>
<dbReference type="RefSeq" id="WP_140944991.1">
    <property type="nucleotide sequence ID" value="NZ_FAOO01000007.1"/>
</dbReference>
<evidence type="ECO:0000256" key="3">
    <source>
        <dbReference type="ARBA" id="ARBA00022679"/>
    </source>
</evidence>
<keyword evidence="8" id="KW-0449">Lipoprotein</keyword>
<feature type="transmembrane region" description="Helical" evidence="7">
    <location>
        <begin position="44"/>
        <end position="66"/>
    </location>
</feature>
<feature type="binding site" evidence="7">
    <location>
        <position position="129"/>
    </location>
    <ligand>
        <name>a 1,2-diacyl-sn-glycero-3-phospho-(1'-sn-glycerol)</name>
        <dbReference type="ChEBI" id="CHEBI:64716"/>
    </ligand>
</feature>
<comment type="function">
    <text evidence="7">Catalyzes the transfer of the diacylglyceryl group from phosphatidylglycerol to the sulfhydryl group of the N-terminal cysteine of a prolipoprotein, the first step in the formation of mature lipoproteins.</text>
</comment>
<gene>
    <name evidence="7" type="primary">lgt</name>
    <name evidence="8" type="ORF">JGI1_01249</name>
</gene>
<evidence type="ECO:0000313" key="8">
    <source>
        <dbReference type="EMBL" id="CUU05412.1"/>
    </source>
</evidence>
<dbReference type="GO" id="GO:0008961">
    <property type="term" value="F:phosphatidylglycerol-prolipoprotein diacylglyceryl transferase activity"/>
    <property type="evidence" value="ECO:0007669"/>
    <property type="project" value="UniProtKB-UniRule"/>
</dbReference>
<dbReference type="EMBL" id="FAOO01000007">
    <property type="protein sequence ID" value="CUU05412.1"/>
    <property type="molecule type" value="Genomic_DNA"/>
</dbReference>
<dbReference type="InterPro" id="IPR001640">
    <property type="entry name" value="Lgt"/>
</dbReference>
<dbReference type="PANTHER" id="PTHR30589:SF0">
    <property type="entry name" value="PHOSPHATIDYLGLYCEROL--PROLIPOPROTEIN DIACYLGLYCERYL TRANSFERASE"/>
    <property type="match status" value="1"/>
</dbReference>
<comment type="pathway">
    <text evidence="7">Protein modification; lipoprotein biosynthesis (diacylglyceryl transfer).</text>
</comment>
<dbReference type="AlphaFoldDB" id="A0A0S4N2A1"/>
<keyword evidence="9" id="KW-1185">Reference proteome</keyword>
<evidence type="ECO:0000256" key="2">
    <source>
        <dbReference type="ARBA" id="ARBA00022475"/>
    </source>
</evidence>
<comment type="catalytic activity">
    <reaction evidence="7">
        <text>L-cysteinyl-[prolipoprotein] + a 1,2-diacyl-sn-glycero-3-phospho-(1'-sn-glycerol) = an S-1,2-diacyl-sn-glyceryl-L-cysteinyl-[prolipoprotein] + sn-glycerol 1-phosphate + H(+)</text>
        <dbReference type="Rhea" id="RHEA:56712"/>
        <dbReference type="Rhea" id="RHEA-COMP:14679"/>
        <dbReference type="Rhea" id="RHEA-COMP:14680"/>
        <dbReference type="ChEBI" id="CHEBI:15378"/>
        <dbReference type="ChEBI" id="CHEBI:29950"/>
        <dbReference type="ChEBI" id="CHEBI:57685"/>
        <dbReference type="ChEBI" id="CHEBI:64716"/>
        <dbReference type="ChEBI" id="CHEBI:140658"/>
        <dbReference type="EC" id="2.5.1.145"/>
    </reaction>
</comment>
<evidence type="ECO:0000256" key="5">
    <source>
        <dbReference type="ARBA" id="ARBA00022989"/>
    </source>
</evidence>
<reference evidence="9" key="1">
    <citation type="submission" date="2015-11" db="EMBL/GenBank/DDBJ databases">
        <authorList>
            <person name="Varghese N."/>
        </authorList>
    </citation>
    <scope>NUCLEOTIDE SEQUENCE [LARGE SCALE GENOMIC DNA]</scope>
</reference>
<keyword evidence="2 7" id="KW-1003">Cell membrane</keyword>
<keyword evidence="4 7" id="KW-0812">Transmembrane</keyword>
<feature type="transmembrane region" description="Helical" evidence="7">
    <location>
        <begin position="209"/>
        <end position="225"/>
    </location>
</feature>
<feature type="transmembrane region" description="Helical" evidence="7">
    <location>
        <begin position="13"/>
        <end position="32"/>
    </location>
</feature>
<evidence type="ECO:0000256" key="7">
    <source>
        <dbReference type="HAMAP-Rule" id="MF_01147"/>
    </source>
</evidence>
<dbReference type="Pfam" id="PF01790">
    <property type="entry name" value="LGT"/>
    <property type="match status" value="1"/>
</dbReference>
<dbReference type="GO" id="GO:0005886">
    <property type="term" value="C:plasma membrane"/>
    <property type="evidence" value="ECO:0007669"/>
    <property type="project" value="UniProtKB-SubCell"/>
</dbReference>
<proteinExistence type="inferred from homology"/>
<dbReference type="STRING" id="1643428.GCA_001442855_01222"/>
<comment type="similarity">
    <text evidence="1 7">Belongs to the Lgt family.</text>
</comment>
<comment type="subcellular location">
    <subcellularLocation>
        <location evidence="7">Cell membrane</location>
        <topology evidence="7">Multi-pass membrane protein</topology>
    </subcellularLocation>
</comment>
<keyword evidence="6 7" id="KW-0472">Membrane</keyword>
<protein>
    <recommendedName>
        <fullName evidence="7">Phosphatidylglycerol--prolipoprotein diacylglyceryl transferase</fullName>
        <ecNumber evidence="7">2.5.1.145</ecNumber>
    </recommendedName>
</protein>
<feature type="transmembrane region" description="Helical" evidence="7">
    <location>
        <begin position="86"/>
        <end position="104"/>
    </location>
</feature>
<feature type="transmembrane region" description="Helical" evidence="7">
    <location>
        <begin position="259"/>
        <end position="281"/>
    </location>
</feature>
<evidence type="ECO:0000256" key="4">
    <source>
        <dbReference type="ARBA" id="ARBA00022692"/>
    </source>
</evidence>